<dbReference type="SUPFAM" id="SSF56349">
    <property type="entry name" value="DNA breaking-rejoining enzymes"/>
    <property type="match status" value="1"/>
</dbReference>
<dbReference type="Gene3D" id="1.10.443.10">
    <property type="entry name" value="Intergrase catalytic core"/>
    <property type="match status" value="1"/>
</dbReference>
<dbReference type="EMBL" id="BDFD01000010">
    <property type="protein sequence ID" value="GAV20360.1"/>
    <property type="molecule type" value="Genomic_DNA"/>
</dbReference>
<dbReference type="OrthoDB" id="3698359at2"/>
<dbReference type="Proteomes" id="UP000231632">
    <property type="component" value="Unassembled WGS sequence"/>
</dbReference>
<name>A0A1L8CN67_9PROT</name>
<protein>
    <submittedName>
        <fullName evidence="5">Tyrosine recombinase XerD</fullName>
    </submittedName>
</protein>
<comment type="caution">
    <text evidence="5">The sequence shown here is derived from an EMBL/GenBank/DDBJ whole genome shotgun (WGS) entry which is preliminary data.</text>
</comment>
<dbReference type="InterPro" id="IPR013762">
    <property type="entry name" value="Integrase-like_cat_sf"/>
</dbReference>
<dbReference type="InterPro" id="IPR050090">
    <property type="entry name" value="Tyrosine_recombinase_XerCD"/>
</dbReference>
<accession>A0A1L8CN67</accession>
<evidence type="ECO:0000256" key="1">
    <source>
        <dbReference type="ARBA" id="ARBA00004496"/>
    </source>
</evidence>
<keyword evidence="3" id="KW-0233">DNA recombination</keyword>
<proteinExistence type="predicted"/>
<dbReference type="InterPro" id="IPR004107">
    <property type="entry name" value="Integrase_SAM-like_N"/>
</dbReference>
<gene>
    <name evidence="5" type="ORF">MMIC_P1325</name>
</gene>
<dbReference type="GO" id="GO:0005737">
    <property type="term" value="C:cytoplasm"/>
    <property type="evidence" value="ECO:0007669"/>
    <property type="project" value="UniProtKB-SubCell"/>
</dbReference>
<evidence type="ECO:0000259" key="4">
    <source>
        <dbReference type="PROSITE" id="PS51898"/>
    </source>
</evidence>
<feature type="domain" description="Tyr recombinase" evidence="4">
    <location>
        <begin position="144"/>
        <end position="357"/>
    </location>
</feature>
<dbReference type="GO" id="GO:0006310">
    <property type="term" value="P:DNA recombination"/>
    <property type="evidence" value="ECO:0007669"/>
    <property type="project" value="UniProtKB-KW"/>
</dbReference>
<dbReference type="Pfam" id="PF00589">
    <property type="entry name" value="Phage_integrase"/>
    <property type="match status" value="1"/>
</dbReference>
<evidence type="ECO:0000313" key="6">
    <source>
        <dbReference type="Proteomes" id="UP000231632"/>
    </source>
</evidence>
<dbReference type="CDD" id="cd00397">
    <property type="entry name" value="DNA_BRE_C"/>
    <property type="match status" value="1"/>
</dbReference>
<keyword evidence="6" id="KW-1185">Reference proteome</keyword>
<organism evidence="5 6">
    <name type="scientific">Mariprofundus micogutta</name>
    <dbReference type="NCBI Taxonomy" id="1921010"/>
    <lineage>
        <taxon>Bacteria</taxon>
        <taxon>Pseudomonadati</taxon>
        <taxon>Pseudomonadota</taxon>
        <taxon>Candidatius Mariprofundia</taxon>
        <taxon>Mariprofundales</taxon>
        <taxon>Mariprofundaceae</taxon>
        <taxon>Mariprofundus</taxon>
    </lineage>
</organism>
<dbReference type="InterPro" id="IPR002104">
    <property type="entry name" value="Integrase_catalytic"/>
</dbReference>
<evidence type="ECO:0000256" key="2">
    <source>
        <dbReference type="ARBA" id="ARBA00022908"/>
    </source>
</evidence>
<dbReference type="GO" id="GO:0003677">
    <property type="term" value="F:DNA binding"/>
    <property type="evidence" value="ECO:0007669"/>
    <property type="project" value="InterPro"/>
</dbReference>
<comment type="subcellular location">
    <subcellularLocation>
        <location evidence="1">Cytoplasm</location>
    </subcellularLocation>
</comment>
<evidence type="ECO:0000256" key="3">
    <source>
        <dbReference type="ARBA" id="ARBA00023172"/>
    </source>
</evidence>
<dbReference type="PANTHER" id="PTHR30349">
    <property type="entry name" value="PHAGE INTEGRASE-RELATED"/>
    <property type="match status" value="1"/>
</dbReference>
<dbReference type="GO" id="GO:0015074">
    <property type="term" value="P:DNA integration"/>
    <property type="evidence" value="ECO:0007669"/>
    <property type="project" value="UniProtKB-KW"/>
</dbReference>
<dbReference type="Pfam" id="PF13495">
    <property type="entry name" value="Phage_int_SAM_4"/>
    <property type="match status" value="1"/>
</dbReference>
<keyword evidence="2" id="KW-0229">DNA integration</keyword>
<dbReference type="RefSeq" id="WP_072659686.1">
    <property type="nucleotide sequence ID" value="NZ_BDFD01000010.1"/>
</dbReference>
<dbReference type="PROSITE" id="PS51898">
    <property type="entry name" value="TYR_RECOMBINASE"/>
    <property type="match status" value="1"/>
</dbReference>
<evidence type="ECO:0000313" key="5">
    <source>
        <dbReference type="EMBL" id="GAV20360.1"/>
    </source>
</evidence>
<dbReference type="AlphaFoldDB" id="A0A1L8CN67"/>
<dbReference type="STRING" id="1921010.MMIC_P1325"/>
<dbReference type="InterPro" id="IPR011010">
    <property type="entry name" value="DNA_brk_join_enz"/>
</dbReference>
<dbReference type="PANTHER" id="PTHR30349:SF77">
    <property type="entry name" value="TYROSINE RECOMBINASE XERC"/>
    <property type="match status" value="1"/>
</dbReference>
<sequence>MPRKHVQVVQTQANHLNISEKEQALLSAITKGYEQRRLGSLNHTEKSVQGDLRTLNDFLTYTQKAPWNADEDDFDAWCYHIGVERKLATESQRKYQTAIQQYYRYFTNNVKFRAEILNSFGVKARQIVTEENKIPHVNERQRTNERPAFTHLQIEQFFDAIDEQIVEAYKFRSKEFLILQRDKAMFYTLYILALRNSEARGLTTNSFRENPGTPEYGDFGFATVYGKGSNGSGPKIRTVPVDNVNLPPILQWYVDEVRPRFLEKPHCDPNTEAFFLTERGTHLNSRTLIYRFNKILKYAGLEGLGFVPHCLRHTYTTHAAEAGLSVEYSRRKLGHEFSATTQGYTHCGDEFVNKLLNDYNRSQIDTALQSKDTNGGGKK</sequence>
<reference evidence="5 6" key="1">
    <citation type="journal article" date="2017" name="Arch. Microbiol.">
        <title>Mariprofundus micogutta sp. nov., a novel iron-oxidizing zetaproteobacterium isolated from a deep-sea hydrothermal field at the Bayonnaise knoll of the Izu-Ogasawara arc, and a description of Mariprofundales ord. nov. and Zetaproteobacteria classis nov.</title>
        <authorList>
            <person name="Makita H."/>
            <person name="Tanaka E."/>
            <person name="Mitsunobu S."/>
            <person name="Miyazaki M."/>
            <person name="Nunoura T."/>
            <person name="Uematsu K."/>
            <person name="Takaki Y."/>
            <person name="Nishi S."/>
            <person name="Shimamura S."/>
            <person name="Takai K."/>
        </authorList>
    </citation>
    <scope>NUCLEOTIDE SEQUENCE [LARGE SCALE GENOMIC DNA]</scope>
    <source>
        <strain evidence="5 6">ET2</strain>
    </source>
</reference>